<feature type="binding site" description="axial binding residue" evidence="12">
    <location>
        <position position="268"/>
    </location>
    <ligand>
        <name>heme</name>
        <dbReference type="ChEBI" id="CHEBI:30413"/>
    </ligand>
    <ligandPart>
        <name>Fe</name>
        <dbReference type="ChEBI" id="CHEBI:18248"/>
    </ligandPart>
</feature>
<proteinExistence type="inferred from homology"/>
<comment type="subcellular location">
    <subcellularLocation>
        <location evidence="12">Cell membrane</location>
        <topology evidence="12">Multi-pass membrane protein</topology>
    </subcellularLocation>
    <subcellularLocation>
        <location evidence="2">Membrane</location>
        <topology evidence="2">Multi-pass membrane protein</topology>
    </subcellularLocation>
</comment>
<comment type="subunit">
    <text evidence="12">Interacts with CtaB.</text>
</comment>
<comment type="similarity">
    <text evidence="12">Belongs to the COX15/CtaA family. Type 2 subfamily.</text>
</comment>
<dbReference type="InterPro" id="IPR023754">
    <property type="entry name" value="HemeA_Synthase_type2"/>
</dbReference>
<accession>A0ABV7VJ13</accession>
<keyword evidence="7 12" id="KW-0408">Iron</keyword>
<dbReference type="HAMAP" id="MF_01665">
    <property type="entry name" value="HemeA_synth_type2"/>
    <property type="match status" value="1"/>
</dbReference>
<evidence type="ECO:0000256" key="10">
    <source>
        <dbReference type="ARBA" id="ARBA00044501"/>
    </source>
</evidence>
<comment type="caution">
    <text evidence="12">Lacks conserved residue(s) required for the propagation of feature annotation.</text>
</comment>
<keyword evidence="12" id="KW-1003">Cell membrane</keyword>
<sequence>MTVASPSVVARHPAATDPARPVAIWLFAVAGLIALMVVIGGLTRLTESGLSIVEWKPVTGVIPPIGEAQWAAEFDKYKQFPEYQKINSGMTLDGFKSIFWLEYIHRLLGRLIGVVFFLPMVWFWLRRQVPAGMKPHLVAMFILGGSQGALGWFMVESGLVDRPDVSHLRLTAHLGLALLIFVYILWSALSLVRRGRMLALRGGGIAAILACLVFLQILSGGLVAGLDAGQGYNTWPLMDGAIIPQGLLSMAPALVNVIDNAMTVQFQHRMGAYLVAILAVCTALLLKGRAATGLRHGLLTVVALQIALGITTLLHHVPVSLGVMHQAGAVLVLSVAVALFHDRALRAQTGI</sequence>
<organism evidence="13 14">
    <name type="scientific">Ferrovibrio xuzhouensis</name>
    <dbReference type="NCBI Taxonomy" id="1576914"/>
    <lineage>
        <taxon>Bacteria</taxon>
        <taxon>Pseudomonadati</taxon>
        <taxon>Pseudomonadota</taxon>
        <taxon>Alphaproteobacteria</taxon>
        <taxon>Rhodospirillales</taxon>
        <taxon>Rhodospirillaceae</taxon>
        <taxon>Ferrovibrio</taxon>
    </lineage>
</organism>
<keyword evidence="5 12" id="KW-1133">Transmembrane helix</keyword>
<evidence type="ECO:0000256" key="4">
    <source>
        <dbReference type="ARBA" id="ARBA00022723"/>
    </source>
</evidence>
<dbReference type="PANTHER" id="PTHR23289:SF2">
    <property type="entry name" value="CYTOCHROME C OXIDASE ASSEMBLY PROTEIN COX15 HOMOLOG"/>
    <property type="match status" value="1"/>
</dbReference>
<feature type="transmembrane region" description="Helical" evidence="12">
    <location>
        <begin position="204"/>
        <end position="226"/>
    </location>
</feature>
<dbReference type="Pfam" id="PF02628">
    <property type="entry name" value="COX15-CtaA"/>
    <property type="match status" value="1"/>
</dbReference>
<dbReference type="InterPro" id="IPR003780">
    <property type="entry name" value="COX15/CtaA_fam"/>
</dbReference>
<feature type="binding site" description="axial binding residue" evidence="12">
    <location>
        <position position="325"/>
    </location>
    <ligand>
        <name>heme</name>
        <dbReference type="ChEBI" id="CHEBI:30413"/>
    </ligand>
    <ligandPart>
        <name>Fe</name>
        <dbReference type="ChEBI" id="CHEBI:18248"/>
    </ligandPart>
</feature>
<evidence type="ECO:0000256" key="8">
    <source>
        <dbReference type="ARBA" id="ARBA00023133"/>
    </source>
</evidence>
<keyword evidence="3 12" id="KW-0812">Transmembrane</keyword>
<dbReference type="PANTHER" id="PTHR23289">
    <property type="entry name" value="CYTOCHROME C OXIDASE ASSEMBLY PROTEIN COX15"/>
    <property type="match status" value="1"/>
</dbReference>
<feature type="transmembrane region" description="Helical" evidence="12">
    <location>
        <begin position="22"/>
        <end position="42"/>
    </location>
</feature>
<dbReference type="EC" id="1.17.99.9" evidence="12"/>
<feature type="transmembrane region" description="Helical" evidence="12">
    <location>
        <begin position="323"/>
        <end position="341"/>
    </location>
</feature>
<evidence type="ECO:0000256" key="12">
    <source>
        <dbReference type="HAMAP-Rule" id="MF_01665"/>
    </source>
</evidence>
<evidence type="ECO:0000313" key="14">
    <source>
        <dbReference type="Proteomes" id="UP001595711"/>
    </source>
</evidence>
<comment type="cofactor">
    <cofactor evidence="1 12">
        <name>heme b</name>
        <dbReference type="ChEBI" id="CHEBI:60344"/>
    </cofactor>
</comment>
<dbReference type="EMBL" id="JBHRYJ010000004">
    <property type="protein sequence ID" value="MFC3677179.1"/>
    <property type="molecule type" value="Genomic_DNA"/>
</dbReference>
<comment type="caution">
    <text evidence="13">The sequence shown here is derived from an EMBL/GenBank/DDBJ whole genome shotgun (WGS) entry which is preliminary data.</text>
</comment>
<evidence type="ECO:0000256" key="5">
    <source>
        <dbReference type="ARBA" id="ARBA00022989"/>
    </source>
</evidence>
<gene>
    <name evidence="12" type="primary">ctaA</name>
    <name evidence="13" type="ORF">ACFOOQ_16605</name>
</gene>
<evidence type="ECO:0000256" key="6">
    <source>
        <dbReference type="ARBA" id="ARBA00023002"/>
    </source>
</evidence>
<comment type="catalytic activity">
    <reaction evidence="11">
        <text>Fe(II)-heme o + 2 A + H2O = Fe(II)-heme a + 2 AH2</text>
        <dbReference type="Rhea" id="RHEA:63388"/>
        <dbReference type="ChEBI" id="CHEBI:13193"/>
        <dbReference type="ChEBI" id="CHEBI:15377"/>
        <dbReference type="ChEBI" id="CHEBI:17499"/>
        <dbReference type="ChEBI" id="CHEBI:60530"/>
        <dbReference type="ChEBI" id="CHEBI:61715"/>
        <dbReference type="EC" id="1.17.99.9"/>
    </reaction>
    <physiologicalReaction direction="left-to-right" evidence="11">
        <dbReference type="Rhea" id="RHEA:63389"/>
    </physiologicalReaction>
</comment>
<evidence type="ECO:0000256" key="2">
    <source>
        <dbReference type="ARBA" id="ARBA00004141"/>
    </source>
</evidence>
<keyword evidence="4 12" id="KW-0479">Metal-binding</keyword>
<evidence type="ECO:0000256" key="9">
    <source>
        <dbReference type="ARBA" id="ARBA00023136"/>
    </source>
</evidence>
<keyword evidence="14" id="KW-1185">Reference proteome</keyword>
<name>A0ABV7VJ13_9PROT</name>
<reference evidence="14" key="1">
    <citation type="journal article" date="2019" name="Int. J. Syst. Evol. Microbiol.">
        <title>The Global Catalogue of Microorganisms (GCM) 10K type strain sequencing project: providing services to taxonomists for standard genome sequencing and annotation.</title>
        <authorList>
            <consortium name="The Broad Institute Genomics Platform"/>
            <consortium name="The Broad Institute Genome Sequencing Center for Infectious Disease"/>
            <person name="Wu L."/>
            <person name="Ma J."/>
        </authorList>
    </citation>
    <scope>NUCLEOTIDE SEQUENCE [LARGE SCALE GENOMIC DNA]</scope>
    <source>
        <strain evidence="14">KCTC 42182</strain>
    </source>
</reference>
<keyword evidence="8 12" id="KW-0350">Heme biosynthesis</keyword>
<comment type="pathway">
    <text evidence="10 12">Porphyrin-containing compound metabolism; heme A biosynthesis; heme A from heme O: step 1/1.</text>
</comment>
<evidence type="ECO:0000256" key="1">
    <source>
        <dbReference type="ARBA" id="ARBA00001970"/>
    </source>
</evidence>
<comment type="function">
    <text evidence="12">Catalyzes the conversion of heme O to heme A by two successive hydroxylations of the methyl group at C8. The first hydroxylation forms heme I, the second hydroxylation results in an unstable dihydroxymethyl group, which spontaneously dehydrates, resulting in the formyl group of heme A.</text>
</comment>
<keyword evidence="9 12" id="KW-0472">Membrane</keyword>
<dbReference type="Proteomes" id="UP001595711">
    <property type="component" value="Unassembled WGS sequence"/>
</dbReference>
<dbReference type="RefSeq" id="WP_379728718.1">
    <property type="nucleotide sequence ID" value="NZ_JBHRYJ010000004.1"/>
</dbReference>
<keyword evidence="6 12" id="KW-0560">Oxidoreductase</keyword>
<protein>
    <recommendedName>
        <fullName evidence="12">Heme A synthase</fullName>
        <shortName evidence="12">HAS</shortName>
        <ecNumber evidence="12">1.17.99.9</ecNumber>
    </recommendedName>
    <alternativeName>
        <fullName evidence="12">Cytochrome aa3-controlling protein</fullName>
    </alternativeName>
</protein>
<feature type="transmembrane region" description="Helical" evidence="12">
    <location>
        <begin position="170"/>
        <end position="192"/>
    </location>
</feature>
<feature type="transmembrane region" description="Helical" evidence="12">
    <location>
        <begin position="137"/>
        <end position="155"/>
    </location>
</feature>
<evidence type="ECO:0000313" key="13">
    <source>
        <dbReference type="EMBL" id="MFC3677179.1"/>
    </source>
</evidence>
<evidence type="ECO:0000256" key="7">
    <source>
        <dbReference type="ARBA" id="ARBA00023004"/>
    </source>
</evidence>
<evidence type="ECO:0000256" key="11">
    <source>
        <dbReference type="ARBA" id="ARBA00048044"/>
    </source>
</evidence>
<evidence type="ECO:0000256" key="3">
    <source>
        <dbReference type="ARBA" id="ARBA00022692"/>
    </source>
</evidence>
<feature type="transmembrane region" description="Helical" evidence="12">
    <location>
        <begin position="270"/>
        <end position="286"/>
    </location>
</feature>
<feature type="transmembrane region" description="Helical" evidence="12">
    <location>
        <begin position="107"/>
        <end position="125"/>
    </location>
</feature>